<gene>
    <name evidence="2" type="ORF">EZS27_024482</name>
</gene>
<accession>A0A5J4QXV8</accession>
<feature type="transmembrane region" description="Helical" evidence="1">
    <location>
        <begin position="33"/>
        <end position="51"/>
    </location>
</feature>
<sequence>MNPDKIRNVLNILFLVGALVAIMVYFAVDDKKIFLYVSCGAIFFKLIEFFIRFTNR</sequence>
<dbReference type="AlphaFoldDB" id="A0A5J4QXV8"/>
<keyword evidence="1" id="KW-1133">Transmembrane helix</keyword>
<feature type="transmembrane region" description="Helical" evidence="1">
    <location>
        <begin position="9"/>
        <end position="27"/>
    </location>
</feature>
<keyword evidence="1" id="KW-0472">Membrane</keyword>
<organism evidence="2">
    <name type="scientific">termite gut metagenome</name>
    <dbReference type="NCBI Taxonomy" id="433724"/>
    <lineage>
        <taxon>unclassified sequences</taxon>
        <taxon>metagenomes</taxon>
        <taxon>organismal metagenomes</taxon>
    </lineage>
</organism>
<dbReference type="EMBL" id="SNRY01002171">
    <property type="protein sequence ID" value="KAA6326412.1"/>
    <property type="molecule type" value="Genomic_DNA"/>
</dbReference>
<evidence type="ECO:0000313" key="2">
    <source>
        <dbReference type="EMBL" id="KAA6326412.1"/>
    </source>
</evidence>
<protein>
    <submittedName>
        <fullName evidence="2">Uncharacterized protein</fullName>
    </submittedName>
</protein>
<reference evidence="2" key="1">
    <citation type="submission" date="2019-03" db="EMBL/GenBank/DDBJ databases">
        <title>Single cell metagenomics reveals metabolic interactions within the superorganism composed of flagellate Streblomastix strix and complex community of Bacteroidetes bacteria on its surface.</title>
        <authorList>
            <person name="Treitli S.C."/>
            <person name="Kolisko M."/>
            <person name="Husnik F."/>
            <person name="Keeling P."/>
            <person name="Hampl V."/>
        </authorList>
    </citation>
    <scope>NUCLEOTIDE SEQUENCE</scope>
    <source>
        <strain evidence="2">STM</strain>
    </source>
</reference>
<keyword evidence="1" id="KW-0812">Transmembrane</keyword>
<name>A0A5J4QXV8_9ZZZZ</name>
<comment type="caution">
    <text evidence="2">The sequence shown here is derived from an EMBL/GenBank/DDBJ whole genome shotgun (WGS) entry which is preliminary data.</text>
</comment>
<proteinExistence type="predicted"/>
<evidence type="ECO:0000256" key="1">
    <source>
        <dbReference type="SAM" id="Phobius"/>
    </source>
</evidence>